<evidence type="ECO:0000256" key="7">
    <source>
        <dbReference type="ARBA" id="ARBA00022927"/>
    </source>
</evidence>
<dbReference type="KEGG" id="cfu:CFU_4052"/>
<reference evidence="11 12" key="2">
    <citation type="journal article" date="2006" name="J. Microbiol. Methods">
        <title>Genomic flank-sequencing of plasposon insertion sites for rapid identification of functional genes.</title>
        <authorList>
            <person name="Leveau J.H."/>
            <person name="Gerards S."/>
            <person name="Fritsche K."/>
            <person name="Zondag G."/>
            <person name="van Veen J.A."/>
        </authorList>
    </citation>
    <scope>NUCLEOTIDE SEQUENCE [LARGE SCALE GENOMIC DNA]</scope>
    <source>
        <strain evidence="11 12">Ter331</strain>
    </source>
</reference>
<dbReference type="GO" id="GO:0015628">
    <property type="term" value="P:protein secretion by the type II secretion system"/>
    <property type="evidence" value="ECO:0007669"/>
    <property type="project" value="InterPro"/>
</dbReference>
<feature type="transmembrane region" description="Helical" evidence="10">
    <location>
        <begin position="42"/>
        <end position="60"/>
    </location>
</feature>
<dbReference type="SUPFAM" id="SSF103054">
    <property type="entry name" value="General secretion pathway protein M, EpsM"/>
    <property type="match status" value="1"/>
</dbReference>
<reference evidence="12" key="6">
    <citation type="submission" date="2011-05" db="EMBL/GenBank/DDBJ databases">
        <title>Complete sequence of Collimonas fungivorans Ter331.</title>
        <authorList>
            <person name="Leveau J.H."/>
        </authorList>
    </citation>
    <scope>NUCLEOTIDE SEQUENCE [LARGE SCALE GENOMIC DNA]</scope>
    <source>
        <strain evidence="12">Ter331</strain>
    </source>
</reference>
<reference evidence="11 12" key="1">
    <citation type="journal article" date="2004" name="Environ. Microbiol.">
        <title>Phylogeny-function analysis of (meta)genomic libraries: screening for expression of ribosomal RNA genes by large-insert library fluorescent in situ hybridization (LIL-FISH).</title>
        <authorList>
            <person name="Leveau J.H."/>
            <person name="Gerards S."/>
            <person name="de Boer W."/>
            <person name="van Veen J.A."/>
        </authorList>
    </citation>
    <scope>NUCLEOTIDE SEQUENCE [LARGE SCALE GENOMIC DNA]</scope>
    <source>
        <strain evidence="11 12">Ter331</strain>
    </source>
</reference>
<keyword evidence="12" id="KW-1185">Reference proteome</keyword>
<keyword evidence="7" id="KW-0653">Protein transport</keyword>
<evidence type="ECO:0000256" key="4">
    <source>
        <dbReference type="ARBA" id="ARBA00022475"/>
    </source>
</evidence>
<name>G0AE25_COLFT</name>
<accession>G0AE25</accession>
<dbReference type="InterPro" id="IPR007690">
    <property type="entry name" value="T2SS_GspM"/>
</dbReference>
<evidence type="ECO:0000256" key="10">
    <source>
        <dbReference type="SAM" id="Phobius"/>
    </source>
</evidence>
<dbReference type="GO" id="GO:0015627">
    <property type="term" value="C:type II protein secretion system complex"/>
    <property type="evidence" value="ECO:0007669"/>
    <property type="project" value="InterPro"/>
</dbReference>
<keyword evidence="5" id="KW-0997">Cell inner membrane</keyword>
<evidence type="ECO:0000256" key="1">
    <source>
        <dbReference type="ARBA" id="ARBA00004377"/>
    </source>
</evidence>
<keyword evidence="8 10" id="KW-1133">Transmembrane helix</keyword>
<keyword evidence="3" id="KW-0813">Transport</keyword>
<reference evidence="11 12" key="3">
    <citation type="journal article" date="2008" name="FEMS Microbiol. Ecol.">
        <title>Identification and characterization of genes underlying chitinolysis in Collimonas fungivorans Ter331.</title>
        <authorList>
            <person name="Fritsche K."/>
            <person name="de Boer W."/>
            <person name="Gerards S."/>
            <person name="van den Berg M."/>
            <person name="van Veen J.A."/>
            <person name="Leveau J.H."/>
        </authorList>
    </citation>
    <scope>NUCLEOTIDE SEQUENCE [LARGE SCALE GENOMIC DNA]</scope>
    <source>
        <strain evidence="11 12">Ter331</strain>
    </source>
</reference>
<dbReference type="Gene3D" id="3.30.1360.100">
    <property type="entry name" value="General secretion pathway protein M, EpsM"/>
    <property type="match status" value="1"/>
</dbReference>
<evidence type="ECO:0000256" key="8">
    <source>
        <dbReference type="ARBA" id="ARBA00022989"/>
    </source>
</evidence>
<protein>
    <submittedName>
        <fullName evidence="11">General secretion pathway protein M</fullName>
    </submittedName>
</protein>
<evidence type="ECO:0000256" key="5">
    <source>
        <dbReference type="ARBA" id="ARBA00022519"/>
    </source>
</evidence>
<evidence type="ECO:0000313" key="12">
    <source>
        <dbReference type="Proteomes" id="UP000008392"/>
    </source>
</evidence>
<comment type="similarity">
    <text evidence="2">Belongs to the GSP M family.</text>
</comment>
<dbReference type="AlphaFoldDB" id="G0AE25"/>
<evidence type="ECO:0000256" key="2">
    <source>
        <dbReference type="ARBA" id="ARBA00010637"/>
    </source>
</evidence>
<dbReference type="EMBL" id="CP002745">
    <property type="protein sequence ID" value="AEK63874.1"/>
    <property type="molecule type" value="Genomic_DNA"/>
</dbReference>
<keyword evidence="9 10" id="KW-0472">Membrane</keyword>
<evidence type="ECO:0000256" key="3">
    <source>
        <dbReference type="ARBA" id="ARBA00022448"/>
    </source>
</evidence>
<evidence type="ECO:0000313" key="11">
    <source>
        <dbReference type="EMBL" id="AEK63874.1"/>
    </source>
</evidence>
<dbReference type="STRING" id="1005048.CFU_4052"/>
<evidence type="ECO:0000256" key="9">
    <source>
        <dbReference type="ARBA" id="ARBA00023136"/>
    </source>
</evidence>
<sequence length="189" mass="20278">MADREPQVMSTSNSNPLQQAWEKISIPANQYWAQRNQRERRLLAGAGALILVAVIYLLLLDPALSGRARLQKDLPALRQQAAELQSLTAKALSLSGQAAERPAAPLSKEAVETALKSKGLNPQSVALSGDMAKVQLSAVAFAGLLDWLDDAQKNAHWQVVDANISAATGANAQPGIVNATVTLWQQKHE</sequence>
<dbReference type="Proteomes" id="UP000008392">
    <property type="component" value="Chromosome"/>
</dbReference>
<comment type="subcellular location">
    <subcellularLocation>
        <location evidence="1">Cell inner membrane</location>
        <topology evidence="1">Single-pass membrane protein</topology>
    </subcellularLocation>
</comment>
<organism evidence="11 12">
    <name type="scientific">Collimonas fungivorans (strain Ter331)</name>
    <dbReference type="NCBI Taxonomy" id="1005048"/>
    <lineage>
        <taxon>Bacteria</taxon>
        <taxon>Pseudomonadati</taxon>
        <taxon>Pseudomonadota</taxon>
        <taxon>Betaproteobacteria</taxon>
        <taxon>Burkholderiales</taxon>
        <taxon>Oxalobacteraceae</taxon>
        <taxon>Collimonas</taxon>
    </lineage>
</organism>
<reference evidence="11 12" key="5">
    <citation type="journal article" date="2011" name="ISME J.">
        <title>Dual transcriptional profiling of a bacterial/fungal confrontation: Collimonas fungivorans versus Aspergillus niger.</title>
        <authorList>
            <person name="Mela F."/>
            <person name="Fritsche K."/>
            <person name="de Boer W."/>
            <person name="van Veen J.A."/>
            <person name="de Graaff L.H."/>
            <person name="van den Berg M."/>
            <person name="Leveau J.H."/>
        </authorList>
    </citation>
    <scope>NUCLEOTIDE SEQUENCE [LARGE SCALE GENOMIC DNA]</scope>
    <source>
        <strain evidence="11 12">Ter331</strain>
    </source>
</reference>
<dbReference type="InterPro" id="IPR023229">
    <property type="entry name" value="T2SS_M_periplasmic_sf"/>
</dbReference>
<gene>
    <name evidence="11" type="primary">gspM</name>
    <name evidence="11" type="ordered locus">CFU_4052</name>
</gene>
<reference evidence="11 12" key="4">
    <citation type="journal article" date="2010" name="Environ. Microbiol.">
        <title>The bacterial genus Collimonas: mycophagy, weathering and other adaptive solutions to life in oligotrophic soil environments.</title>
        <authorList>
            <person name="Leveau J.H."/>
            <person name="Uroz S."/>
            <person name="de Boer W."/>
        </authorList>
    </citation>
    <scope>NUCLEOTIDE SEQUENCE [LARGE SCALE GENOMIC DNA]</scope>
    <source>
        <strain evidence="11 12">Ter331</strain>
    </source>
</reference>
<dbReference type="Pfam" id="PF04612">
    <property type="entry name" value="T2SSM"/>
    <property type="match status" value="1"/>
</dbReference>
<keyword evidence="4" id="KW-1003">Cell membrane</keyword>
<dbReference type="HOGENOM" id="CLU_118900_1_0_4"/>
<proteinExistence type="inferred from homology"/>
<keyword evidence="6 10" id="KW-0812">Transmembrane</keyword>
<evidence type="ECO:0000256" key="6">
    <source>
        <dbReference type="ARBA" id="ARBA00022692"/>
    </source>
</evidence>
<dbReference type="eggNOG" id="COG3149">
    <property type="taxonomic scope" value="Bacteria"/>
</dbReference>
<dbReference type="GO" id="GO:0005886">
    <property type="term" value="C:plasma membrane"/>
    <property type="evidence" value="ECO:0007669"/>
    <property type="project" value="UniProtKB-SubCell"/>
</dbReference>